<evidence type="ECO:0000313" key="1">
    <source>
        <dbReference type="EMBL" id="TFL00065.1"/>
    </source>
</evidence>
<dbReference type="Proteomes" id="UP000305067">
    <property type="component" value="Unassembled WGS sequence"/>
</dbReference>
<protein>
    <submittedName>
        <fullName evidence="1">Uncharacterized protein</fullName>
    </submittedName>
</protein>
<dbReference type="OrthoDB" id="5421239at2759"/>
<dbReference type="EMBL" id="ML178830">
    <property type="protein sequence ID" value="TFL00065.1"/>
    <property type="molecule type" value="Genomic_DNA"/>
</dbReference>
<accession>A0A5C3QDB9</accession>
<gene>
    <name evidence="1" type="ORF">BDV98DRAFT_569936</name>
</gene>
<sequence>MSSDISWDDRTVKLRTTNLTHAIEIKASAPKGTFLGLTPPFEEGHKPNLLAQSHVARLEVKVSKRVGLLGLGGWETVCEEVFEPATLEFAGDSYRAEGRGKGKEELLGARATGGEEDYLALLS</sequence>
<evidence type="ECO:0000313" key="2">
    <source>
        <dbReference type="Proteomes" id="UP000305067"/>
    </source>
</evidence>
<proteinExistence type="predicted"/>
<dbReference type="AlphaFoldDB" id="A0A5C3QDB9"/>
<reference evidence="1 2" key="1">
    <citation type="journal article" date="2019" name="Nat. Ecol. Evol.">
        <title>Megaphylogeny resolves global patterns of mushroom evolution.</title>
        <authorList>
            <person name="Varga T."/>
            <person name="Krizsan K."/>
            <person name="Foldi C."/>
            <person name="Dima B."/>
            <person name="Sanchez-Garcia M."/>
            <person name="Sanchez-Ramirez S."/>
            <person name="Szollosi G.J."/>
            <person name="Szarkandi J.G."/>
            <person name="Papp V."/>
            <person name="Albert L."/>
            <person name="Andreopoulos W."/>
            <person name="Angelini C."/>
            <person name="Antonin V."/>
            <person name="Barry K.W."/>
            <person name="Bougher N.L."/>
            <person name="Buchanan P."/>
            <person name="Buyck B."/>
            <person name="Bense V."/>
            <person name="Catcheside P."/>
            <person name="Chovatia M."/>
            <person name="Cooper J."/>
            <person name="Damon W."/>
            <person name="Desjardin D."/>
            <person name="Finy P."/>
            <person name="Geml J."/>
            <person name="Haridas S."/>
            <person name="Hughes K."/>
            <person name="Justo A."/>
            <person name="Karasinski D."/>
            <person name="Kautmanova I."/>
            <person name="Kiss B."/>
            <person name="Kocsube S."/>
            <person name="Kotiranta H."/>
            <person name="LaButti K.M."/>
            <person name="Lechner B.E."/>
            <person name="Liimatainen K."/>
            <person name="Lipzen A."/>
            <person name="Lukacs Z."/>
            <person name="Mihaltcheva S."/>
            <person name="Morgado L.N."/>
            <person name="Niskanen T."/>
            <person name="Noordeloos M.E."/>
            <person name="Ohm R.A."/>
            <person name="Ortiz-Santana B."/>
            <person name="Ovrebo C."/>
            <person name="Racz N."/>
            <person name="Riley R."/>
            <person name="Savchenko A."/>
            <person name="Shiryaev A."/>
            <person name="Soop K."/>
            <person name="Spirin V."/>
            <person name="Szebenyi C."/>
            <person name="Tomsovsky M."/>
            <person name="Tulloss R.E."/>
            <person name="Uehling J."/>
            <person name="Grigoriev I.V."/>
            <person name="Vagvolgyi C."/>
            <person name="Papp T."/>
            <person name="Martin F.M."/>
            <person name="Miettinen O."/>
            <person name="Hibbett D.S."/>
            <person name="Nagy L.G."/>
        </authorList>
    </citation>
    <scope>NUCLEOTIDE SEQUENCE [LARGE SCALE GENOMIC DNA]</scope>
    <source>
        <strain evidence="1 2">CBS 309.79</strain>
    </source>
</reference>
<organism evidence="1 2">
    <name type="scientific">Pterulicium gracile</name>
    <dbReference type="NCBI Taxonomy" id="1884261"/>
    <lineage>
        <taxon>Eukaryota</taxon>
        <taxon>Fungi</taxon>
        <taxon>Dikarya</taxon>
        <taxon>Basidiomycota</taxon>
        <taxon>Agaricomycotina</taxon>
        <taxon>Agaricomycetes</taxon>
        <taxon>Agaricomycetidae</taxon>
        <taxon>Agaricales</taxon>
        <taxon>Pleurotineae</taxon>
        <taxon>Pterulaceae</taxon>
        <taxon>Pterulicium</taxon>
    </lineage>
</organism>
<name>A0A5C3QDB9_9AGAR</name>
<keyword evidence="2" id="KW-1185">Reference proteome</keyword>